<gene>
    <name evidence="2" type="ORF">GBZ86_07280</name>
</gene>
<protein>
    <submittedName>
        <fullName evidence="2">Transposase</fullName>
    </submittedName>
</protein>
<accession>A0A6I1MN64</accession>
<dbReference type="Proteomes" id="UP000430345">
    <property type="component" value="Unassembled WGS sequence"/>
</dbReference>
<evidence type="ECO:0000259" key="1">
    <source>
        <dbReference type="Pfam" id="PF13701"/>
    </source>
</evidence>
<evidence type="ECO:0000313" key="3">
    <source>
        <dbReference type="Proteomes" id="UP000430345"/>
    </source>
</evidence>
<dbReference type="AlphaFoldDB" id="A0A6I1MN64"/>
<feature type="domain" description="Transposase DDE" evidence="1">
    <location>
        <begin position="1"/>
        <end position="123"/>
    </location>
</feature>
<dbReference type="OrthoDB" id="6627885at2"/>
<proteinExistence type="predicted"/>
<sequence>VVTNMTLPPEQLIMFYSNRGTMENFIKESKNGFALDSMSSTSFLANANKLQLSLLAYNFNNWFRRLALSNKSKTNRIETLRLKLIKIAAKIVTSARYITFKLCSSCPYKEEFMNILNNIGALKALP</sequence>
<keyword evidence="3" id="KW-1185">Reference proteome</keyword>
<dbReference type="EMBL" id="WHJC01000080">
    <property type="protein sequence ID" value="MPQ43557.1"/>
    <property type="molecule type" value="Genomic_DNA"/>
</dbReference>
<reference evidence="2 3" key="1">
    <citation type="submission" date="2019-10" db="EMBL/GenBank/DDBJ databases">
        <title>The Genome Sequence of Clostridium tarantellae Isolated from Fish Brain.</title>
        <authorList>
            <person name="Bano L."/>
            <person name="Kiel M."/>
            <person name="Sales G."/>
            <person name="Doxey A.C."/>
            <person name="Mansfield M.J."/>
            <person name="Schiavone M."/>
            <person name="Rossetto O."/>
            <person name="Pirazzini M."/>
            <person name="Dobrindt U."/>
            <person name="Montecucco C."/>
        </authorList>
    </citation>
    <scope>NUCLEOTIDE SEQUENCE [LARGE SCALE GENOMIC DNA]</scope>
    <source>
        <strain evidence="2 3">DSM 3997</strain>
    </source>
</reference>
<evidence type="ECO:0000313" key="2">
    <source>
        <dbReference type="EMBL" id="MPQ43557.1"/>
    </source>
</evidence>
<organism evidence="2 3">
    <name type="scientific">Clostridium tarantellae</name>
    <dbReference type="NCBI Taxonomy" id="39493"/>
    <lineage>
        <taxon>Bacteria</taxon>
        <taxon>Bacillati</taxon>
        <taxon>Bacillota</taxon>
        <taxon>Clostridia</taxon>
        <taxon>Eubacteriales</taxon>
        <taxon>Clostridiaceae</taxon>
        <taxon>Clostridium</taxon>
    </lineage>
</organism>
<comment type="caution">
    <text evidence="2">The sequence shown here is derived from an EMBL/GenBank/DDBJ whole genome shotgun (WGS) entry which is preliminary data.</text>
</comment>
<feature type="non-terminal residue" evidence="2">
    <location>
        <position position="1"/>
    </location>
</feature>
<dbReference type="RefSeq" id="WP_152889187.1">
    <property type="nucleotide sequence ID" value="NZ_WHJC01000080.1"/>
</dbReference>
<dbReference type="Pfam" id="PF13701">
    <property type="entry name" value="DDE_Tnp_1_4"/>
    <property type="match status" value="1"/>
</dbReference>
<dbReference type="InterPro" id="IPR025668">
    <property type="entry name" value="Tnp_DDE_dom"/>
</dbReference>
<name>A0A6I1MN64_9CLOT</name>